<evidence type="ECO:0000313" key="3">
    <source>
        <dbReference type="EMBL" id="PSU52252.1"/>
    </source>
</evidence>
<comment type="caution">
    <text evidence="3">The sequence shown here is derived from an EMBL/GenBank/DDBJ whole genome shotgun (WGS) entry which is preliminary data.</text>
</comment>
<name>A0A2T3JT24_PHOPO</name>
<proteinExistence type="predicted"/>
<evidence type="ECO:0000313" key="2">
    <source>
        <dbReference type="EMBL" id="PSU25440.1"/>
    </source>
</evidence>
<organism evidence="3 5">
    <name type="scientific">Photobacterium phosphoreum</name>
    <dbReference type="NCBI Taxonomy" id="659"/>
    <lineage>
        <taxon>Bacteria</taxon>
        <taxon>Pseudomonadati</taxon>
        <taxon>Pseudomonadota</taxon>
        <taxon>Gammaproteobacteria</taxon>
        <taxon>Vibrionales</taxon>
        <taxon>Vibrionaceae</taxon>
        <taxon>Photobacterium</taxon>
    </lineage>
</organism>
<dbReference type="InterPro" id="IPR041578">
    <property type="entry name" value="PIN_8"/>
</dbReference>
<accession>A0A2T3JT24</accession>
<dbReference type="Proteomes" id="UP000241618">
    <property type="component" value="Unassembled WGS sequence"/>
</dbReference>
<keyword evidence="4" id="KW-1185">Reference proteome</keyword>
<gene>
    <name evidence="3" type="ORF">C9J18_10715</name>
    <name evidence="2" type="ORF">CTM96_08835</name>
</gene>
<protein>
    <submittedName>
        <fullName evidence="3">Peptidase C14</fullName>
    </submittedName>
</protein>
<dbReference type="EMBL" id="PYMP01000008">
    <property type="protein sequence ID" value="PSU52252.1"/>
    <property type="molecule type" value="Genomic_DNA"/>
</dbReference>
<feature type="domain" description="PIN like" evidence="1">
    <location>
        <begin position="61"/>
        <end position="282"/>
    </location>
</feature>
<reference evidence="4 5" key="1">
    <citation type="submission" date="2018-03" db="EMBL/GenBank/DDBJ databases">
        <title>Whole genome sequencing of Histamine producing bacteria.</title>
        <authorList>
            <person name="Butler K."/>
        </authorList>
    </citation>
    <scope>NUCLEOTIDE SEQUENCE [LARGE SCALE GENOMIC DNA]</scope>
    <source>
        <strain evidence="3 5">FS-6.1</strain>
        <strain evidence="2 4">FS-6.2</strain>
    </source>
</reference>
<dbReference type="Proteomes" id="UP000241405">
    <property type="component" value="Unassembled WGS sequence"/>
</dbReference>
<dbReference type="Pfam" id="PF18476">
    <property type="entry name" value="PIN_8"/>
    <property type="match status" value="1"/>
</dbReference>
<dbReference type="EMBL" id="PYMO01000007">
    <property type="protein sequence ID" value="PSU25440.1"/>
    <property type="molecule type" value="Genomic_DNA"/>
</dbReference>
<evidence type="ECO:0000313" key="5">
    <source>
        <dbReference type="Proteomes" id="UP000241618"/>
    </source>
</evidence>
<sequence>MDSDTNQKYSNQIYTVLNVALLYPKNTKHGLIMRLGHYELDTTIDEYQKLLNDIASDEKTLVYLDTNILAYMYKLHANARKEFYNWVGVLKNKQRIFIPNWAANEYSNRVTTGKLRDYTNGSGSNKNVTPSNANKMYEALYEMAALFVDDSILTKYGHTADRAKYLSDFRDAINQLDKYTKPFNTQFNVGEIHKEIADNFSDIVLESDVSVLCARADSEGPSRFQHRLPPGFEDGGKDENKFGDLIIWFEILEHAASNKASFEKILFITNDEKKDWVYAPTSRVQIVNGHRKSIANKKPQIKIAHPRLTDEFKITIGHDRLTVCTLANLIESLSKQQPTHYTNIAGAIQIDIQTDSIDSSDDEGQLEQEKTQTDDVGGEVIVGVVDNDTAEIGLEEENVEQDELSLHDEDTPFEYLEVALHDSHYSSEAPGEINEIIEQLKSHNWYQQNPAITKVLSVLQHDCDPSAVFVLGRNIYQSACGNSQKATEFIASLNTKLSKLDDEVANHLLTGMVFEIYFDAQGHPRDYTKFDYADTVLSVMTKDRYEGAREYIERKIDDANIRLAFVPGSSGEPKLPITLKTEPQEDRENRYKLTSVVFNDEELLVDDNDGRSPKNYNILEIRDIISNHYSVPTWALDNDSEIKVYGPVLIIPEDKKLSV</sequence>
<evidence type="ECO:0000259" key="1">
    <source>
        <dbReference type="Pfam" id="PF18476"/>
    </source>
</evidence>
<dbReference type="AlphaFoldDB" id="A0A2T3JT24"/>
<evidence type="ECO:0000313" key="4">
    <source>
        <dbReference type="Proteomes" id="UP000241405"/>
    </source>
</evidence>